<proteinExistence type="predicted"/>
<evidence type="ECO:0000313" key="2">
    <source>
        <dbReference type="Proteomes" id="UP000255167"/>
    </source>
</evidence>
<name>A0A378G2I7_KLEPN</name>
<sequence length="155" mass="16721">MGWIQSVTLSHQHRNQLASANHHCSKGLTFSIRQCPDKAFPLRMTINNLSHLREDSGINSVGLRKISHCTGEVTGLPGIDHGNLKTFGLKRTGHRNLQPTSGLHQNQSNGVPSQSGNNRVKAIRVIADCKLSNITAGSDVQCGLETSMPTQSGFG</sequence>
<dbReference type="AlphaFoldDB" id="A0A378G2I7"/>
<organism evidence="1 2">
    <name type="scientific">Klebsiella pneumoniae</name>
    <dbReference type="NCBI Taxonomy" id="573"/>
    <lineage>
        <taxon>Bacteria</taxon>
        <taxon>Pseudomonadati</taxon>
        <taxon>Pseudomonadota</taxon>
        <taxon>Gammaproteobacteria</taxon>
        <taxon>Enterobacterales</taxon>
        <taxon>Enterobacteriaceae</taxon>
        <taxon>Klebsiella/Raoultella group</taxon>
        <taxon>Klebsiella</taxon>
        <taxon>Klebsiella pneumoniae complex</taxon>
    </lineage>
</organism>
<accession>A0A378G2I7</accession>
<reference evidence="1 2" key="1">
    <citation type="submission" date="2018-06" db="EMBL/GenBank/DDBJ databases">
        <authorList>
            <consortium name="Pathogen Informatics"/>
            <person name="Doyle S."/>
        </authorList>
    </citation>
    <scope>NUCLEOTIDE SEQUENCE [LARGE SCALE GENOMIC DNA]</scope>
    <source>
        <strain evidence="1 2">NCTC9617</strain>
    </source>
</reference>
<dbReference type="Proteomes" id="UP000255167">
    <property type="component" value="Unassembled WGS sequence"/>
</dbReference>
<dbReference type="EMBL" id="UGNC01000005">
    <property type="protein sequence ID" value="STW49880.1"/>
    <property type="molecule type" value="Genomic_DNA"/>
</dbReference>
<gene>
    <name evidence="1" type="ORF">NCTC9617_06529</name>
</gene>
<protein>
    <submittedName>
        <fullName evidence="1">Uncharacterized protein</fullName>
    </submittedName>
</protein>
<evidence type="ECO:0000313" key="1">
    <source>
        <dbReference type="EMBL" id="STW49880.1"/>
    </source>
</evidence>